<proteinExistence type="predicted"/>
<sequence length="440" mass="50078">MTKCGNVECGKKATFGITGSKATYCLAHKEVNMVDVANKTCGCGKHPRWNLKGLPAKYCTSCKTDDMIEPNRKLCSCGVRPHFNFEGLKAEFCKLCKLGGMINVEDKRCVCGKTASPSFNYEGLLGKYCGLCQLDGMINVKRVKCIKCACGVSCNFNLPGLKPICCASCKTPGMIDLVHRLCFCGKAQSNFNYIGLPGDYCSKCKLEGMIDIRNNRCFCGKSQPTYNIEGLYARYCINCKDENMIDVRHAKCKTLFCNIRVQEKYEGYCLRCFIHTYPDKVVARNYKTKEFAVEEFVTNTFPDVSWINDKIITDGCSKKRPDMLLDLGYHVIIVEVDENQHKKYDCSCSNKRLMELSQDVNHRPIVFIRINPDEYLSQSGDKIKSCWGITKQTGICKIIDQENWQSRLESLQKQIEYWSNPENKSEKTIEIIEMFYDQNL</sequence>
<dbReference type="InterPro" id="IPR043822">
    <property type="entry name" value="EsV_1_7_cys"/>
</dbReference>
<dbReference type="Gene3D" id="6.10.140.110">
    <property type="match status" value="2"/>
</dbReference>
<dbReference type="AlphaFoldDB" id="A0A6C0ETL8"/>
<organism evidence="1">
    <name type="scientific">viral metagenome</name>
    <dbReference type="NCBI Taxonomy" id="1070528"/>
    <lineage>
        <taxon>unclassified sequences</taxon>
        <taxon>metagenomes</taxon>
        <taxon>organismal metagenomes</taxon>
    </lineage>
</organism>
<reference evidence="1" key="1">
    <citation type="journal article" date="2020" name="Nature">
        <title>Giant virus diversity and host interactions through global metagenomics.</title>
        <authorList>
            <person name="Schulz F."/>
            <person name="Roux S."/>
            <person name="Paez-Espino D."/>
            <person name="Jungbluth S."/>
            <person name="Walsh D.A."/>
            <person name="Denef V.J."/>
            <person name="McMahon K.D."/>
            <person name="Konstantinidis K.T."/>
            <person name="Eloe-Fadrosh E.A."/>
            <person name="Kyrpides N.C."/>
            <person name="Woyke T."/>
        </authorList>
    </citation>
    <scope>NUCLEOTIDE SEQUENCE</scope>
    <source>
        <strain evidence="1">GVMAG-M-3300009161-30</strain>
    </source>
</reference>
<protein>
    <recommendedName>
        <fullName evidence="2">Endonuclease</fullName>
    </recommendedName>
</protein>
<name>A0A6C0ETL8_9ZZZZ</name>
<evidence type="ECO:0000313" key="1">
    <source>
        <dbReference type="EMBL" id="QHT32526.1"/>
    </source>
</evidence>
<dbReference type="SMART" id="SM01425">
    <property type="entry name" value="EsV_1_7"/>
    <property type="match status" value="5"/>
</dbReference>
<evidence type="ECO:0008006" key="2">
    <source>
        <dbReference type="Google" id="ProtNLM"/>
    </source>
</evidence>
<accession>A0A6C0ETL8</accession>
<dbReference type="Pfam" id="PF19114">
    <property type="entry name" value="EsV_1_7_cys"/>
    <property type="match status" value="7"/>
</dbReference>
<dbReference type="EMBL" id="MN738944">
    <property type="protein sequence ID" value="QHT32526.1"/>
    <property type="molecule type" value="Genomic_DNA"/>
</dbReference>